<organism evidence="1 2">
    <name type="scientific">Coemansia aciculifera</name>
    <dbReference type="NCBI Taxonomy" id="417176"/>
    <lineage>
        <taxon>Eukaryota</taxon>
        <taxon>Fungi</taxon>
        <taxon>Fungi incertae sedis</taxon>
        <taxon>Zoopagomycota</taxon>
        <taxon>Kickxellomycotina</taxon>
        <taxon>Kickxellomycetes</taxon>
        <taxon>Kickxellales</taxon>
        <taxon>Kickxellaceae</taxon>
        <taxon>Coemansia</taxon>
    </lineage>
</organism>
<gene>
    <name evidence="1" type="ORF">IWW38_000171</name>
</gene>
<keyword evidence="2" id="KW-1185">Reference proteome</keyword>
<protein>
    <submittedName>
        <fullName evidence="1">Uncharacterized protein</fullName>
    </submittedName>
</protein>
<sequence length="181" mass="19791">MNYYDLLGVDASATAEEIRTAYMKRAVRVHPDRNPSPTATREFQDLADAYYTLSDATRRADYDQQQKQKQKHRKPSSSSDTHTDADNVFGDVFEDLLRSEVSPGTAWWSTVGMVSGATMGFIVANLPGAVVGGFAGKKIGSIRDTTGKPVYESFKELPHSRKLQVLAAIATQVLGPSFGSK</sequence>
<comment type="caution">
    <text evidence="1">The sequence shown here is derived from an EMBL/GenBank/DDBJ whole genome shotgun (WGS) entry which is preliminary data.</text>
</comment>
<evidence type="ECO:0000313" key="1">
    <source>
        <dbReference type="EMBL" id="KAJ2901206.1"/>
    </source>
</evidence>
<dbReference type="Proteomes" id="UP001139981">
    <property type="component" value="Unassembled WGS sequence"/>
</dbReference>
<reference evidence="1" key="1">
    <citation type="submission" date="2022-07" db="EMBL/GenBank/DDBJ databases">
        <title>Phylogenomic reconstructions and comparative analyses of Kickxellomycotina fungi.</title>
        <authorList>
            <person name="Reynolds N.K."/>
            <person name="Stajich J.E."/>
            <person name="Barry K."/>
            <person name="Grigoriev I.V."/>
            <person name="Crous P."/>
            <person name="Smith M.E."/>
        </authorList>
    </citation>
    <scope>NUCLEOTIDE SEQUENCE</scope>
    <source>
        <strain evidence="1">CBS 190363</strain>
    </source>
</reference>
<proteinExistence type="predicted"/>
<accession>A0ACC1MC90</accession>
<dbReference type="EMBL" id="JANBVB010000001">
    <property type="protein sequence ID" value="KAJ2901206.1"/>
    <property type="molecule type" value="Genomic_DNA"/>
</dbReference>
<name>A0ACC1MC90_9FUNG</name>
<evidence type="ECO:0000313" key="2">
    <source>
        <dbReference type="Proteomes" id="UP001139981"/>
    </source>
</evidence>